<feature type="transmembrane region" description="Helical" evidence="1">
    <location>
        <begin position="79"/>
        <end position="98"/>
    </location>
</feature>
<keyword evidence="1" id="KW-0812">Transmembrane</keyword>
<proteinExistence type="predicted"/>
<reference evidence="2" key="1">
    <citation type="submission" date="2020-08" db="EMBL/GenBank/DDBJ databases">
        <title>Multicomponent nature underlies the extraordinary mechanical properties of spider dragline silk.</title>
        <authorList>
            <person name="Kono N."/>
            <person name="Nakamura H."/>
            <person name="Mori M."/>
            <person name="Yoshida Y."/>
            <person name="Ohtoshi R."/>
            <person name="Malay A.D."/>
            <person name="Moran D.A.P."/>
            <person name="Tomita M."/>
            <person name="Numata K."/>
            <person name="Arakawa K."/>
        </authorList>
    </citation>
    <scope>NUCLEOTIDE SEQUENCE</scope>
</reference>
<keyword evidence="1" id="KW-0472">Membrane</keyword>
<feature type="transmembrane region" description="Helical" evidence="1">
    <location>
        <begin position="6"/>
        <end position="28"/>
    </location>
</feature>
<gene>
    <name evidence="2" type="ORF">NPIL_421261</name>
</gene>
<dbReference type="Proteomes" id="UP000887013">
    <property type="component" value="Unassembled WGS sequence"/>
</dbReference>
<sequence>MGQNFIVYVHLMNFVIDFVMIVTIVLVAENAQVKANDLRVSLFKYRDESYSNRDYARLTEDRKFLRLTGWGMFIIHKPLLLSLVAWLFTYAAILLQYYSPPNWG</sequence>
<keyword evidence="1" id="KW-1133">Transmembrane helix</keyword>
<organism evidence="2 3">
    <name type="scientific">Nephila pilipes</name>
    <name type="common">Giant wood spider</name>
    <name type="synonym">Nephila maculata</name>
    <dbReference type="NCBI Taxonomy" id="299642"/>
    <lineage>
        <taxon>Eukaryota</taxon>
        <taxon>Metazoa</taxon>
        <taxon>Ecdysozoa</taxon>
        <taxon>Arthropoda</taxon>
        <taxon>Chelicerata</taxon>
        <taxon>Arachnida</taxon>
        <taxon>Araneae</taxon>
        <taxon>Araneomorphae</taxon>
        <taxon>Entelegynae</taxon>
        <taxon>Araneoidea</taxon>
        <taxon>Nephilidae</taxon>
        <taxon>Nephila</taxon>
    </lineage>
</organism>
<keyword evidence="3" id="KW-1185">Reference proteome</keyword>
<comment type="caution">
    <text evidence="2">The sequence shown here is derived from an EMBL/GenBank/DDBJ whole genome shotgun (WGS) entry which is preliminary data.</text>
</comment>
<evidence type="ECO:0000313" key="2">
    <source>
        <dbReference type="EMBL" id="GFS70450.1"/>
    </source>
</evidence>
<dbReference type="EMBL" id="BMAW01000734">
    <property type="protein sequence ID" value="GFS70450.1"/>
    <property type="molecule type" value="Genomic_DNA"/>
</dbReference>
<evidence type="ECO:0000256" key="1">
    <source>
        <dbReference type="SAM" id="Phobius"/>
    </source>
</evidence>
<accession>A0A8X6MP14</accession>
<protein>
    <submittedName>
        <fullName evidence="2">Uncharacterized protein</fullName>
    </submittedName>
</protein>
<dbReference type="AlphaFoldDB" id="A0A8X6MP14"/>
<evidence type="ECO:0000313" key="3">
    <source>
        <dbReference type="Proteomes" id="UP000887013"/>
    </source>
</evidence>
<dbReference type="OrthoDB" id="6418194at2759"/>
<name>A0A8X6MP14_NEPPI</name>